<evidence type="ECO:0000313" key="2">
    <source>
        <dbReference type="EMBL" id="CDY30902.1"/>
    </source>
</evidence>
<evidence type="ECO:0000256" key="1">
    <source>
        <dbReference type="SAM" id="MobiDB-lite"/>
    </source>
</evidence>
<name>A0A078H092_BRANA</name>
<dbReference type="AlphaFoldDB" id="A0A078H092"/>
<evidence type="ECO:0000313" key="3">
    <source>
        <dbReference type="Proteomes" id="UP000028999"/>
    </source>
</evidence>
<dbReference type="EMBL" id="LK032263">
    <property type="protein sequence ID" value="CDY30902.1"/>
    <property type="molecule type" value="Genomic_DNA"/>
</dbReference>
<feature type="region of interest" description="Disordered" evidence="1">
    <location>
        <begin position="25"/>
        <end position="49"/>
    </location>
</feature>
<organism evidence="2 3">
    <name type="scientific">Brassica napus</name>
    <name type="common">Rape</name>
    <dbReference type="NCBI Taxonomy" id="3708"/>
    <lineage>
        <taxon>Eukaryota</taxon>
        <taxon>Viridiplantae</taxon>
        <taxon>Streptophyta</taxon>
        <taxon>Embryophyta</taxon>
        <taxon>Tracheophyta</taxon>
        <taxon>Spermatophyta</taxon>
        <taxon>Magnoliopsida</taxon>
        <taxon>eudicotyledons</taxon>
        <taxon>Gunneridae</taxon>
        <taxon>Pentapetalae</taxon>
        <taxon>rosids</taxon>
        <taxon>malvids</taxon>
        <taxon>Brassicales</taxon>
        <taxon>Brassicaceae</taxon>
        <taxon>Brassiceae</taxon>
        <taxon>Brassica</taxon>
    </lineage>
</organism>
<dbReference type="STRING" id="3708.A0A078H092"/>
<keyword evidence="3" id="KW-1185">Reference proteome</keyword>
<gene>
    <name evidence="2" type="primary">BnaC09g15040D</name>
    <name evidence="2" type="ORF">GSBRNA2T00046420001</name>
</gene>
<accession>A0A078H092</accession>
<protein>
    <submittedName>
        <fullName evidence="2">BnaC09g15040D protein</fullName>
    </submittedName>
</protein>
<dbReference type="Proteomes" id="UP000028999">
    <property type="component" value="Unassembled WGS sequence"/>
</dbReference>
<proteinExistence type="predicted"/>
<dbReference type="Gramene" id="CDY30902">
    <property type="protein sequence ID" value="CDY30902"/>
    <property type="gene ID" value="GSBRNA2T00046420001"/>
</dbReference>
<dbReference type="PaxDb" id="3708-A0A078H092"/>
<sequence length="103" mass="11362">MYPPSSSPSSLPTKCCTCPSSSPPMTKAKNGLHIPSAANQSRKKATLPQPSKKVVIKLNKVYKSLPRMCVSSVHNWVKMLTLKLTLWTTVRRDGNGHQQKTLC</sequence>
<reference evidence="2 3" key="1">
    <citation type="journal article" date="2014" name="Science">
        <title>Plant genetics. Early allopolyploid evolution in the post-Neolithic Brassica napus oilseed genome.</title>
        <authorList>
            <person name="Chalhoub B."/>
            <person name="Denoeud F."/>
            <person name="Liu S."/>
            <person name="Parkin I.A."/>
            <person name="Tang H."/>
            <person name="Wang X."/>
            <person name="Chiquet J."/>
            <person name="Belcram H."/>
            <person name="Tong C."/>
            <person name="Samans B."/>
            <person name="Correa M."/>
            <person name="Da Silva C."/>
            <person name="Just J."/>
            <person name="Falentin C."/>
            <person name="Koh C.S."/>
            <person name="Le Clainche I."/>
            <person name="Bernard M."/>
            <person name="Bento P."/>
            <person name="Noel B."/>
            <person name="Labadie K."/>
            <person name="Alberti A."/>
            <person name="Charles M."/>
            <person name="Arnaud D."/>
            <person name="Guo H."/>
            <person name="Daviaud C."/>
            <person name="Alamery S."/>
            <person name="Jabbari K."/>
            <person name="Zhao M."/>
            <person name="Edger P.P."/>
            <person name="Chelaifa H."/>
            <person name="Tack D."/>
            <person name="Lassalle G."/>
            <person name="Mestiri I."/>
            <person name="Schnel N."/>
            <person name="Le Paslier M.C."/>
            <person name="Fan G."/>
            <person name="Renault V."/>
            <person name="Bayer P.E."/>
            <person name="Golicz A.A."/>
            <person name="Manoli S."/>
            <person name="Lee T.H."/>
            <person name="Thi V.H."/>
            <person name="Chalabi S."/>
            <person name="Hu Q."/>
            <person name="Fan C."/>
            <person name="Tollenaere R."/>
            <person name="Lu Y."/>
            <person name="Battail C."/>
            <person name="Shen J."/>
            <person name="Sidebottom C.H."/>
            <person name="Wang X."/>
            <person name="Canaguier A."/>
            <person name="Chauveau A."/>
            <person name="Berard A."/>
            <person name="Deniot G."/>
            <person name="Guan M."/>
            <person name="Liu Z."/>
            <person name="Sun F."/>
            <person name="Lim Y.P."/>
            <person name="Lyons E."/>
            <person name="Town C.D."/>
            <person name="Bancroft I."/>
            <person name="Wang X."/>
            <person name="Meng J."/>
            <person name="Ma J."/>
            <person name="Pires J.C."/>
            <person name="King G.J."/>
            <person name="Brunel D."/>
            <person name="Delourme R."/>
            <person name="Renard M."/>
            <person name="Aury J.M."/>
            <person name="Adams K.L."/>
            <person name="Batley J."/>
            <person name="Snowdon R.J."/>
            <person name="Tost J."/>
            <person name="Edwards D."/>
            <person name="Zhou Y."/>
            <person name="Hua W."/>
            <person name="Sharpe A.G."/>
            <person name="Paterson A.H."/>
            <person name="Guan C."/>
            <person name="Wincker P."/>
        </authorList>
    </citation>
    <scope>NUCLEOTIDE SEQUENCE [LARGE SCALE GENOMIC DNA]</scope>
    <source>
        <strain evidence="3">cv. Darmor-bzh</strain>
    </source>
</reference>